<dbReference type="CDD" id="cd05831">
    <property type="entry name" value="Ribosomal_P1"/>
    <property type="match status" value="1"/>
</dbReference>
<dbReference type="GO" id="GO:0030295">
    <property type="term" value="F:protein kinase activator activity"/>
    <property type="evidence" value="ECO:0007669"/>
    <property type="project" value="TreeGrafter"/>
</dbReference>
<dbReference type="InterPro" id="IPR027534">
    <property type="entry name" value="Ribosomal_P1/P2"/>
</dbReference>
<dbReference type="SUPFAM" id="SSF51182">
    <property type="entry name" value="RmlC-like cupins"/>
    <property type="match status" value="1"/>
</dbReference>
<comment type="similarity">
    <text evidence="1">Belongs to the eukaryotic ribosomal protein P1/P2 family.</text>
</comment>
<keyword evidence="3" id="KW-0687">Ribonucleoprotein</keyword>
<dbReference type="GO" id="GO:0006414">
    <property type="term" value="P:translational elongation"/>
    <property type="evidence" value="ECO:0007669"/>
    <property type="project" value="InterPro"/>
</dbReference>
<dbReference type="GO" id="GO:0002181">
    <property type="term" value="P:cytoplasmic translation"/>
    <property type="evidence" value="ECO:0007669"/>
    <property type="project" value="TreeGrafter"/>
</dbReference>
<dbReference type="GO" id="GO:0022625">
    <property type="term" value="C:cytosolic large ribosomal subunit"/>
    <property type="evidence" value="ECO:0007669"/>
    <property type="project" value="TreeGrafter"/>
</dbReference>
<feature type="compositionally biased region" description="Basic and acidic residues" evidence="4">
    <location>
        <begin position="376"/>
        <end position="385"/>
    </location>
</feature>
<dbReference type="InterPro" id="IPR014710">
    <property type="entry name" value="RmlC-like_jellyroll"/>
</dbReference>
<evidence type="ECO:0000256" key="4">
    <source>
        <dbReference type="SAM" id="MobiDB-lite"/>
    </source>
</evidence>
<evidence type="ECO:0000313" key="5">
    <source>
        <dbReference type="EMBL" id="CAE8619877.1"/>
    </source>
</evidence>
<dbReference type="GO" id="GO:0003735">
    <property type="term" value="F:structural constituent of ribosome"/>
    <property type="evidence" value="ECO:0007669"/>
    <property type="project" value="InterPro"/>
</dbReference>
<name>A0A813GB10_POLGL</name>
<keyword evidence="6" id="KW-1185">Reference proteome</keyword>
<dbReference type="InterPro" id="IPR011051">
    <property type="entry name" value="RmlC_Cupin_sf"/>
</dbReference>
<accession>A0A813GB10</accession>
<dbReference type="GO" id="GO:0047869">
    <property type="term" value="F:dimethylpropiothetin dethiomethylase activity"/>
    <property type="evidence" value="ECO:0007669"/>
    <property type="project" value="InterPro"/>
</dbReference>
<gene>
    <name evidence="5" type="ORF">PGLA1383_LOCUS37455</name>
</gene>
<dbReference type="Pfam" id="PF16867">
    <property type="entry name" value="DMSP_lyase"/>
    <property type="match status" value="1"/>
</dbReference>
<dbReference type="PANTHER" id="PTHR45696:SF10">
    <property type="entry name" value="LARGE RIBOSOMAL SUBUNIT PROTEIN P1"/>
    <property type="match status" value="1"/>
</dbReference>
<keyword evidence="2" id="KW-0689">Ribosomal protein</keyword>
<dbReference type="InterPro" id="IPR031723">
    <property type="entry name" value="DMSP_lyase"/>
</dbReference>
<dbReference type="InterPro" id="IPR038716">
    <property type="entry name" value="P1/P2_N_sf"/>
</dbReference>
<dbReference type="Gene3D" id="1.10.10.1410">
    <property type="match status" value="1"/>
</dbReference>
<feature type="region of interest" description="Disordered" evidence="4">
    <location>
        <begin position="355"/>
        <end position="398"/>
    </location>
</feature>
<evidence type="ECO:0000256" key="3">
    <source>
        <dbReference type="ARBA" id="ARBA00023274"/>
    </source>
</evidence>
<evidence type="ECO:0000256" key="2">
    <source>
        <dbReference type="ARBA" id="ARBA00022980"/>
    </source>
</evidence>
<proteinExistence type="inferred from homology"/>
<dbReference type="HAMAP" id="MF_01478">
    <property type="entry name" value="Ribosomal_L12_arch"/>
    <property type="match status" value="1"/>
</dbReference>
<dbReference type="Proteomes" id="UP000654075">
    <property type="component" value="Unassembled WGS sequence"/>
</dbReference>
<dbReference type="Gene3D" id="2.60.120.10">
    <property type="entry name" value="Jelly Rolls"/>
    <property type="match status" value="1"/>
</dbReference>
<protein>
    <submittedName>
        <fullName evidence="5">Uncharacterized protein</fullName>
    </submittedName>
</protein>
<evidence type="ECO:0000256" key="1">
    <source>
        <dbReference type="ARBA" id="ARBA00005436"/>
    </source>
</evidence>
<feature type="region of interest" description="Disordered" evidence="4">
    <location>
        <begin position="507"/>
        <end position="547"/>
    </location>
</feature>
<reference evidence="5" key="1">
    <citation type="submission" date="2021-02" db="EMBL/GenBank/DDBJ databases">
        <authorList>
            <person name="Dougan E. K."/>
            <person name="Rhodes N."/>
            <person name="Thang M."/>
            <person name="Chan C."/>
        </authorList>
    </citation>
    <scope>NUCLEOTIDE SEQUENCE</scope>
</reference>
<dbReference type="PANTHER" id="PTHR45696">
    <property type="entry name" value="60S ACIDIC RIBOSOMAL PROTEIN P1"/>
    <property type="match status" value="1"/>
</dbReference>
<dbReference type="FunFam" id="1.10.10.1410:FF:000002">
    <property type="entry name" value="60S acidic ribosomal protein P2"/>
    <property type="match status" value="1"/>
</dbReference>
<organism evidence="5 6">
    <name type="scientific">Polarella glacialis</name>
    <name type="common">Dinoflagellate</name>
    <dbReference type="NCBI Taxonomy" id="89957"/>
    <lineage>
        <taxon>Eukaryota</taxon>
        <taxon>Sar</taxon>
        <taxon>Alveolata</taxon>
        <taxon>Dinophyceae</taxon>
        <taxon>Suessiales</taxon>
        <taxon>Suessiaceae</taxon>
        <taxon>Polarella</taxon>
    </lineage>
</organism>
<dbReference type="Pfam" id="PF00428">
    <property type="entry name" value="Ribosomal_60s"/>
    <property type="match status" value="1"/>
</dbReference>
<sequence length="547" mass="59227">MFGIPWPLECCGASKIAVDTFAVLEAVDVDGKDDAKMADSLIAFISAGLSGCRWETMDSKVANEAITKQEYIDVYALKLGKRMDVPTDGLYELKVRADKALQDAIGTAAPPLQKLLQVFVSKNEALKWSQGSFGPVVYTSEFLGTYCNAMISEVLYQHPEKRYGQSYVSGPRPLECGIFYIDPNVEYPLHYHQELEVYYLLGGETRFVWLVDGKLVTMDRKQGEWHFNPPNIPHAITTPLGKPHLSLWFREGGPGQATNNKFGPKWVGCADGLHMIDEHDIANIPDHVVHDDATMKGSLGFGKGTVYLKDCDRFLRALTPAQFEYLKSDPHNMGQIDSLLTPDKVDDLNIELNIIENSLPPPPPPGGAGDGAGSDQPRRSGRPEFRGPQGPSSSDANAAVAAGLPRHISLDRHAALRFRAQGTLAPRDIAYSVLHLQLVPQAEKDELFCAYAAMILKDSDLELSEANINALIKAAGGSIEPFFPSLFAKMLVGKDLDSMLKLGGGGGGGAGPAAAAAPSAAGGAAAQEKKVVEEEEEEEDVDFDLFG</sequence>
<feature type="compositionally biased region" description="Low complexity" evidence="4">
    <location>
        <begin position="512"/>
        <end position="526"/>
    </location>
</feature>
<evidence type="ECO:0000313" key="6">
    <source>
        <dbReference type="Proteomes" id="UP000654075"/>
    </source>
</evidence>
<feature type="compositionally biased region" description="Acidic residues" evidence="4">
    <location>
        <begin position="533"/>
        <end position="547"/>
    </location>
</feature>
<dbReference type="AlphaFoldDB" id="A0A813GB10"/>
<comment type="caution">
    <text evidence="5">The sequence shown here is derived from an EMBL/GenBank/DDBJ whole genome shotgun (WGS) entry which is preliminary data.</text>
</comment>
<dbReference type="EMBL" id="CAJNNV010027246">
    <property type="protein sequence ID" value="CAE8619877.1"/>
    <property type="molecule type" value="Genomic_DNA"/>
</dbReference>
<dbReference type="OrthoDB" id="2194681at2759"/>
<dbReference type="GO" id="GO:0043021">
    <property type="term" value="F:ribonucleoprotein complex binding"/>
    <property type="evidence" value="ECO:0007669"/>
    <property type="project" value="TreeGrafter"/>
</dbReference>